<evidence type="ECO:0000256" key="2">
    <source>
        <dbReference type="ARBA" id="ARBA00006656"/>
    </source>
</evidence>
<dbReference type="Gene3D" id="2.10.90.10">
    <property type="entry name" value="Cystine-knot cytokines"/>
    <property type="match status" value="1"/>
</dbReference>
<evidence type="ECO:0000313" key="11">
    <source>
        <dbReference type="Proteomes" id="UP000271974"/>
    </source>
</evidence>
<feature type="compositionally biased region" description="Basic and acidic residues" evidence="7">
    <location>
        <begin position="253"/>
        <end position="267"/>
    </location>
</feature>
<organism evidence="10 11">
    <name type="scientific">Elysia chlorotica</name>
    <name type="common">Eastern emerald elysia</name>
    <name type="synonym">Sea slug</name>
    <dbReference type="NCBI Taxonomy" id="188477"/>
    <lineage>
        <taxon>Eukaryota</taxon>
        <taxon>Metazoa</taxon>
        <taxon>Spiralia</taxon>
        <taxon>Lophotrochozoa</taxon>
        <taxon>Mollusca</taxon>
        <taxon>Gastropoda</taxon>
        <taxon>Heterobranchia</taxon>
        <taxon>Euthyneura</taxon>
        <taxon>Panpulmonata</taxon>
        <taxon>Sacoglossa</taxon>
        <taxon>Placobranchoidea</taxon>
        <taxon>Plakobranchidae</taxon>
        <taxon>Elysia</taxon>
    </lineage>
</organism>
<dbReference type="GO" id="GO:0005615">
    <property type="term" value="C:extracellular space"/>
    <property type="evidence" value="ECO:0007669"/>
    <property type="project" value="TreeGrafter"/>
</dbReference>
<feature type="compositionally biased region" description="Basic residues" evidence="7">
    <location>
        <begin position="238"/>
        <end position="252"/>
    </location>
</feature>
<feature type="region of interest" description="Disordered" evidence="7">
    <location>
        <begin position="117"/>
        <end position="167"/>
    </location>
</feature>
<sequence length="644" mass="74023">MAKIALLGVIFCMVMLHISLAILDKEGSQKYPPQKLSQKDGSSLYEHVPHSGYSIKSGVSNWGDHSNRARVERDRPLKAVSRFRRSVLSWFTSYFKSESHVTEGTPETQRVFKDIAKQSHGAQRQQISTPSNLNKNSKRVSENLPQRRLELSTGNSNENRSWWQSTTREPRSAVVTEFFKKVNPQTWLTTVSAFLHNGVDIERLNTRTSDLSSAAPPETQTPQYRAPLVEPTEGQRTPRVKRPHKIRHRGHHPEKSRNGSKSAHGDTYKTMNGRALESDAVENREKSHGEIPELCANCGSTDRPGVGTGPKAMSEEEVKVIRTNMIAELLMHKLRLDPREVNTQRYNRSVDMMKLPMLPLAVLDETRERNSLLQEEDDFFARDQEAIVTGHDMGRDCIGMRSTGCYDFRFNGEVKGEVESAELWLYKTHDRRDVSEQTFIVYELERPRGSQLLRRRNLVVREDSLTKEGWVKLNMTRPVRRWLEKRRDGEMLAIRCKTCGTHNYRAIFGTKHGYKPLLIIKYVDKYSMRVKRSEDDCNPATECCKRSLVINFNAIDLPTIFQPANLDIGYCYGYCDGVDRFTYNHTSIKQRVRWTQNVSEQTREQLKPCCVPLQLMDTFILTVENSIIVRKVMPKVIVDRCGCV</sequence>
<dbReference type="AlphaFoldDB" id="A0A3S1BFY3"/>
<keyword evidence="11" id="KW-1185">Reference proteome</keyword>
<feature type="compositionally biased region" description="Polar residues" evidence="7">
    <location>
        <begin position="208"/>
        <end position="223"/>
    </location>
</feature>
<dbReference type="InterPro" id="IPR001111">
    <property type="entry name" value="TGF-b_propeptide"/>
</dbReference>
<gene>
    <name evidence="10" type="ORF">EGW08_009462</name>
</gene>
<evidence type="ECO:0000256" key="3">
    <source>
        <dbReference type="ARBA" id="ARBA00022525"/>
    </source>
</evidence>
<dbReference type="PANTHER" id="PTHR11848">
    <property type="entry name" value="TGF-BETA FAMILY"/>
    <property type="match status" value="1"/>
</dbReference>
<dbReference type="OrthoDB" id="6516235at2759"/>
<feature type="chain" id="PRO_5018715228" description="TGF-beta family profile domain-containing protein" evidence="8">
    <location>
        <begin position="22"/>
        <end position="644"/>
    </location>
</feature>
<reference evidence="10 11" key="1">
    <citation type="submission" date="2019-01" db="EMBL/GenBank/DDBJ databases">
        <title>A draft genome assembly of the solar-powered sea slug Elysia chlorotica.</title>
        <authorList>
            <person name="Cai H."/>
            <person name="Li Q."/>
            <person name="Fang X."/>
            <person name="Li J."/>
            <person name="Curtis N.E."/>
            <person name="Altenburger A."/>
            <person name="Shibata T."/>
            <person name="Feng M."/>
            <person name="Maeda T."/>
            <person name="Schwartz J.A."/>
            <person name="Shigenobu S."/>
            <person name="Lundholm N."/>
            <person name="Nishiyama T."/>
            <person name="Yang H."/>
            <person name="Hasebe M."/>
            <person name="Li S."/>
            <person name="Pierce S.K."/>
            <person name="Wang J."/>
        </authorList>
    </citation>
    <scope>NUCLEOTIDE SEQUENCE [LARGE SCALE GENOMIC DNA]</scope>
    <source>
        <strain evidence="10">EC2010</strain>
        <tissue evidence="10">Whole organism of an adult</tissue>
    </source>
</reference>
<keyword evidence="8" id="KW-0732">Signal</keyword>
<evidence type="ECO:0000256" key="4">
    <source>
        <dbReference type="ARBA" id="ARBA00023030"/>
    </source>
</evidence>
<feature type="domain" description="TGF-beta family profile" evidence="9">
    <location>
        <begin position="529"/>
        <end position="644"/>
    </location>
</feature>
<dbReference type="SUPFAM" id="SSF57501">
    <property type="entry name" value="Cystine-knot cytokines"/>
    <property type="match status" value="1"/>
</dbReference>
<proteinExistence type="inferred from homology"/>
<comment type="caution">
    <text evidence="10">The sequence shown here is derived from an EMBL/GenBank/DDBJ whole genome shotgun (WGS) entry which is preliminary data.</text>
</comment>
<evidence type="ECO:0000313" key="10">
    <source>
        <dbReference type="EMBL" id="RUS82762.1"/>
    </source>
</evidence>
<dbReference type="EMBL" id="RQTK01000272">
    <property type="protein sequence ID" value="RUS82762.1"/>
    <property type="molecule type" value="Genomic_DNA"/>
</dbReference>
<dbReference type="Proteomes" id="UP000271974">
    <property type="component" value="Unassembled WGS sequence"/>
</dbReference>
<feature type="region of interest" description="Disordered" evidence="7">
    <location>
        <begin position="208"/>
        <end position="312"/>
    </location>
</feature>
<dbReference type="CDD" id="cd08698">
    <property type="entry name" value="TGF_beta_SF"/>
    <property type="match status" value="1"/>
</dbReference>
<comment type="subcellular location">
    <subcellularLocation>
        <location evidence="1">Secreted</location>
    </subcellularLocation>
</comment>
<keyword evidence="5" id="KW-1015">Disulfide bond</keyword>
<dbReference type="STRING" id="188477.A0A3S1BFY3"/>
<keyword evidence="3" id="KW-0964">Secreted</keyword>
<dbReference type="InterPro" id="IPR001839">
    <property type="entry name" value="TGF-b_C"/>
</dbReference>
<feature type="compositionally biased region" description="Basic and acidic residues" evidence="7">
    <location>
        <begin position="139"/>
        <end position="150"/>
    </location>
</feature>
<dbReference type="GO" id="GO:0008083">
    <property type="term" value="F:growth factor activity"/>
    <property type="evidence" value="ECO:0007669"/>
    <property type="project" value="UniProtKB-KW"/>
</dbReference>
<feature type="compositionally biased region" description="Polar residues" evidence="7">
    <location>
        <begin position="120"/>
        <end position="135"/>
    </location>
</feature>
<evidence type="ECO:0000256" key="6">
    <source>
        <dbReference type="RuleBase" id="RU000354"/>
    </source>
</evidence>
<keyword evidence="4 6" id="KW-0339">Growth factor</keyword>
<evidence type="ECO:0000256" key="1">
    <source>
        <dbReference type="ARBA" id="ARBA00004613"/>
    </source>
</evidence>
<feature type="signal peptide" evidence="8">
    <location>
        <begin position="1"/>
        <end position="21"/>
    </location>
</feature>
<dbReference type="PANTHER" id="PTHR11848:SF298">
    <property type="entry name" value="DAWDLE, ISOFORM A"/>
    <property type="match status" value="1"/>
</dbReference>
<dbReference type="PROSITE" id="PS51362">
    <property type="entry name" value="TGF_BETA_2"/>
    <property type="match status" value="1"/>
</dbReference>
<feature type="compositionally biased region" description="Basic and acidic residues" evidence="7">
    <location>
        <begin position="281"/>
        <end position="291"/>
    </location>
</feature>
<feature type="compositionally biased region" description="Polar residues" evidence="7">
    <location>
        <begin position="152"/>
        <end position="167"/>
    </location>
</feature>
<evidence type="ECO:0000256" key="5">
    <source>
        <dbReference type="ARBA" id="ARBA00023157"/>
    </source>
</evidence>
<dbReference type="SMART" id="SM00204">
    <property type="entry name" value="TGFB"/>
    <property type="match status" value="1"/>
</dbReference>
<protein>
    <recommendedName>
        <fullName evidence="9">TGF-beta family profile domain-containing protein</fullName>
    </recommendedName>
</protein>
<dbReference type="Pfam" id="PF00019">
    <property type="entry name" value="TGF_beta"/>
    <property type="match status" value="1"/>
</dbReference>
<name>A0A3S1BFY3_ELYCH</name>
<dbReference type="Pfam" id="PF00688">
    <property type="entry name" value="TGFb_propeptide"/>
    <property type="match status" value="1"/>
</dbReference>
<evidence type="ECO:0000259" key="9">
    <source>
        <dbReference type="PROSITE" id="PS51362"/>
    </source>
</evidence>
<accession>A0A3S1BFY3</accession>
<dbReference type="GO" id="GO:0005125">
    <property type="term" value="F:cytokine activity"/>
    <property type="evidence" value="ECO:0007669"/>
    <property type="project" value="TreeGrafter"/>
</dbReference>
<evidence type="ECO:0000256" key="7">
    <source>
        <dbReference type="SAM" id="MobiDB-lite"/>
    </source>
</evidence>
<dbReference type="Gene3D" id="2.60.120.970">
    <property type="match status" value="1"/>
</dbReference>
<comment type="similarity">
    <text evidence="2 6">Belongs to the TGF-beta family.</text>
</comment>
<dbReference type="InterPro" id="IPR015615">
    <property type="entry name" value="TGF-beta-rel"/>
</dbReference>
<evidence type="ECO:0000256" key="8">
    <source>
        <dbReference type="SAM" id="SignalP"/>
    </source>
</evidence>
<dbReference type="InterPro" id="IPR029034">
    <property type="entry name" value="Cystine-knot_cytokine"/>
</dbReference>